<keyword evidence="2" id="KW-0012">Acyltransferase</keyword>
<protein>
    <submittedName>
        <fullName evidence="2">GNAT family N-acetyltransferase</fullName>
        <ecNumber evidence="2">2.3.-.-</ecNumber>
    </submittedName>
</protein>
<dbReference type="InterPro" id="IPR016181">
    <property type="entry name" value="Acyl_CoA_acyltransferase"/>
</dbReference>
<dbReference type="InterPro" id="IPR000182">
    <property type="entry name" value="GNAT_dom"/>
</dbReference>
<name>A0ABW0L4S5_9BURK</name>
<dbReference type="RefSeq" id="WP_379784053.1">
    <property type="nucleotide sequence ID" value="NZ_JBHSMU010000014.1"/>
</dbReference>
<evidence type="ECO:0000313" key="2">
    <source>
        <dbReference type="EMBL" id="MFC5460818.1"/>
    </source>
</evidence>
<proteinExistence type="predicted"/>
<reference evidence="3" key="1">
    <citation type="journal article" date="2019" name="Int. J. Syst. Evol. Microbiol.">
        <title>The Global Catalogue of Microorganisms (GCM) 10K type strain sequencing project: providing services to taxonomists for standard genome sequencing and annotation.</title>
        <authorList>
            <consortium name="The Broad Institute Genomics Platform"/>
            <consortium name="The Broad Institute Genome Sequencing Center for Infectious Disease"/>
            <person name="Wu L."/>
            <person name="Ma J."/>
        </authorList>
    </citation>
    <scope>NUCLEOTIDE SEQUENCE [LARGE SCALE GENOMIC DNA]</scope>
    <source>
        <strain evidence="3">KACC 12649</strain>
    </source>
</reference>
<dbReference type="Gene3D" id="3.40.630.30">
    <property type="match status" value="1"/>
</dbReference>
<dbReference type="EMBL" id="JBHSMU010000014">
    <property type="protein sequence ID" value="MFC5460818.1"/>
    <property type="molecule type" value="Genomic_DNA"/>
</dbReference>
<gene>
    <name evidence="2" type="ORF">ACFPN5_13490</name>
</gene>
<dbReference type="Pfam" id="PF00583">
    <property type="entry name" value="Acetyltransf_1"/>
    <property type="match status" value="1"/>
</dbReference>
<sequence>MTVMVRPLAGSEWPLYRALRLRALADAPAAFGSTLAREQDLKDEDWAWRLGLAATSGRDHALVAEVDGAAVGLAWAKFDANDPQVVNLFQMWVAPEGRGQGVAAALLAEAVAWARSRKARTMQLGVMEGNEGARRLYERAGFRAFGTAEPVRPGDARLEQAMRLAL</sequence>
<keyword evidence="3" id="KW-1185">Reference proteome</keyword>
<dbReference type="CDD" id="cd04301">
    <property type="entry name" value="NAT_SF"/>
    <property type="match status" value="1"/>
</dbReference>
<comment type="caution">
    <text evidence="2">The sequence shown here is derived from an EMBL/GenBank/DDBJ whole genome shotgun (WGS) entry which is preliminary data.</text>
</comment>
<evidence type="ECO:0000259" key="1">
    <source>
        <dbReference type="PROSITE" id="PS51186"/>
    </source>
</evidence>
<organism evidence="2 3">
    <name type="scientific">Massilia niabensis</name>
    <dbReference type="NCBI Taxonomy" id="544910"/>
    <lineage>
        <taxon>Bacteria</taxon>
        <taxon>Pseudomonadati</taxon>
        <taxon>Pseudomonadota</taxon>
        <taxon>Betaproteobacteria</taxon>
        <taxon>Burkholderiales</taxon>
        <taxon>Oxalobacteraceae</taxon>
        <taxon>Telluria group</taxon>
        <taxon>Massilia</taxon>
    </lineage>
</organism>
<dbReference type="Proteomes" id="UP001596050">
    <property type="component" value="Unassembled WGS sequence"/>
</dbReference>
<keyword evidence="2" id="KW-0808">Transferase</keyword>
<dbReference type="EC" id="2.3.-.-" evidence="2"/>
<dbReference type="PANTHER" id="PTHR43072">
    <property type="entry name" value="N-ACETYLTRANSFERASE"/>
    <property type="match status" value="1"/>
</dbReference>
<evidence type="ECO:0000313" key="3">
    <source>
        <dbReference type="Proteomes" id="UP001596050"/>
    </source>
</evidence>
<dbReference type="SUPFAM" id="SSF55729">
    <property type="entry name" value="Acyl-CoA N-acyltransferases (Nat)"/>
    <property type="match status" value="1"/>
</dbReference>
<dbReference type="GO" id="GO:0016746">
    <property type="term" value="F:acyltransferase activity"/>
    <property type="evidence" value="ECO:0007669"/>
    <property type="project" value="UniProtKB-KW"/>
</dbReference>
<accession>A0ABW0L4S5</accession>
<feature type="domain" description="N-acetyltransferase" evidence="1">
    <location>
        <begin position="3"/>
        <end position="166"/>
    </location>
</feature>
<dbReference type="PROSITE" id="PS51186">
    <property type="entry name" value="GNAT"/>
    <property type="match status" value="1"/>
</dbReference>